<evidence type="ECO:0000256" key="1">
    <source>
        <dbReference type="ARBA" id="ARBA00001917"/>
    </source>
</evidence>
<keyword evidence="4" id="KW-0288">FMN</keyword>
<evidence type="ECO:0000256" key="8">
    <source>
        <dbReference type="NCBIfam" id="TIGR01036"/>
    </source>
</evidence>
<evidence type="ECO:0000259" key="9">
    <source>
        <dbReference type="Pfam" id="PF01180"/>
    </source>
</evidence>
<protein>
    <recommendedName>
        <fullName evidence="8">Dihydroorotate dehydrogenase (quinone)</fullName>
        <ecNumber evidence="8">1.3.5.2</ecNumber>
    </recommendedName>
</protein>
<keyword evidence="5" id="KW-0665">Pyrimidine biosynthesis</keyword>
<evidence type="ECO:0000256" key="4">
    <source>
        <dbReference type="ARBA" id="ARBA00022643"/>
    </source>
</evidence>
<dbReference type="GO" id="GO:0106430">
    <property type="term" value="F:dihydroorotate dehydrogenase (quinone) activity"/>
    <property type="evidence" value="ECO:0007669"/>
    <property type="project" value="UniProtKB-EC"/>
</dbReference>
<dbReference type="Gene3D" id="3.20.20.70">
    <property type="entry name" value="Aldolase class I"/>
    <property type="match status" value="1"/>
</dbReference>
<evidence type="ECO:0000256" key="5">
    <source>
        <dbReference type="ARBA" id="ARBA00022975"/>
    </source>
</evidence>
<organism evidence="10 11">
    <name type="scientific">Blastopirellula marina DSM 3645</name>
    <dbReference type="NCBI Taxonomy" id="314230"/>
    <lineage>
        <taxon>Bacteria</taxon>
        <taxon>Pseudomonadati</taxon>
        <taxon>Planctomycetota</taxon>
        <taxon>Planctomycetia</taxon>
        <taxon>Pirellulales</taxon>
        <taxon>Pirellulaceae</taxon>
        <taxon>Blastopirellula</taxon>
    </lineage>
</organism>
<dbReference type="GO" id="GO:0009220">
    <property type="term" value="P:pyrimidine ribonucleotide biosynthetic process"/>
    <property type="evidence" value="ECO:0007669"/>
    <property type="project" value="UniProtKB-UniRule"/>
</dbReference>
<gene>
    <name evidence="10" type="ORF">DSM3645_17220</name>
</gene>
<comment type="cofactor">
    <cofactor evidence="1">
        <name>FMN</name>
        <dbReference type="ChEBI" id="CHEBI:58210"/>
    </cofactor>
</comment>
<dbReference type="PANTHER" id="PTHR48109:SF4">
    <property type="entry name" value="DIHYDROOROTATE DEHYDROGENASE (QUINONE), MITOCHONDRIAL"/>
    <property type="match status" value="1"/>
</dbReference>
<dbReference type="CDD" id="cd04738">
    <property type="entry name" value="DHOD_2_like"/>
    <property type="match status" value="1"/>
</dbReference>
<dbReference type="OrthoDB" id="9794954at2"/>
<dbReference type="InterPro" id="IPR005719">
    <property type="entry name" value="Dihydroorotate_DH_2"/>
</dbReference>
<dbReference type="Pfam" id="PF01180">
    <property type="entry name" value="DHO_dh"/>
    <property type="match status" value="1"/>
</dbReference>
<dbReference type="GO" id="GO:0005886">
    <property type="term" value="C:plasma membrane"/>
    <property type="evidence" value="ECO:0007669"/>
    <property type="project" value="TreeGrafter"/>
</dbReference>
<reference evidence="10 11" key="1">
    <citation type="submission" date="2006-02" db="EMBL/GenBank/DDBJ databases">
        <authorList>
            <person name="Amann R."/>
            <person name="Ferriera S."/>
            <person name="Johnson J."/>
            <person name="Kravitz S."/>
            <person name="Halpern A."/>
            <person name="Remington K."/>
            <person name="Beeson K."/>
            <person name="Tran B."/>
            <person name="Rogers Y.-H."/>
            <person name="Friedman R."/>
            <person name="Venter J.C."/>
        </authorList>
    </citation>
    <scope>NUCLEOTIDE SEQUENCE [LARGE SCALE GENOMIC DNA]</scope>
    <source>
        <strain evidence="10 11">DSM 3645</strain>
    </source>
</reference>
<evidence type="ECO:0000313" key="10">
    <source>
        <dbReference type="EMBL" id="EAQ81914.1"/>
    </source>
</evidence>
<dbReference type="GO" id="GO:0005737">
    <property type="term" value="C:cytoplasm"/>
    <property type="evidence" value="ECO:0007669"/>
    <property type="project" value="InterPro"/>
</dbReference>
<evidence type="ECO:0000256" key="6">
    <source>
        <dbReference type="ARBA" id="ARBA00023002"/>
    </source>
</evidence>
<dbReference type="Proteomes" id="UP000004358">
    <property type="component" value="Unassembled WGS sequence"/>
</dbReference>
<dbReference type="GO" id="GO:0006207">
    <property type="term" value="P:'de novo' pyrimidine nucleobase biosynthetic process"/>
    <property type="evidence" value="ECO:0007669"/>
    <property type="project" value="UniProtKB-UniRule"/>
</dbReference>
<dbReference type="HOGENOM" id="CLU_013640_2_0_0"/>
<dbReference type="NCBIfam" id="TIGR01036">
    <property type="entry name" value="pyrD_sub2"/>
    <property type="match status" value="1"/>
</dbReference>
<dbReference type="EMBL" id="AANZ01000003">
    <property type="protein sequence ID" value="EAQ81914.1"/>
    <property type="molecule type" value="Genomic_DNA"/>
</dbReference>
<feature type="domain" description="Dihydroorotate dehydrogenase catalytic" evidence="9">
    <location>
        <begin position="52"/>
        <end position="352"/>
    </location>
</feature>
<evidence type="ECO:0000256" key="3">
    <source>
        <dbReference type="ARBA" id="ARBA00022630"/>
    </source>
</evidence>
<dbReference type="InterPro" id="IPR050074">
    <property type="entry name" value="DHO_dehydrogenase"/>
</dbReference>
<dbReference type="RefSeq" id="WP_002651342.1">
    <property type="nucleotide sequence ID" value="NZ_CH672376.1"/>
</dbReference>
<dbReference type="PANTHER" id="PTHR48109">
    <property type="entry name" value="DIHYDROOROTATE DEHYDROGENASE (QUINONE), MITOCHONDRIAL-RELATED"/>
    <property type="match status" value="1"/>
</dbReference>
<sequence length="372" mass="39838">MNLYRSILRPLLFHWDAETAHHATIAACRIAGAIPLAPQLMRAWYDFAASPLESNVAGLTFPNPVGLAAGWDKNGHALRLLDSWGFGFAEIGSISAAASLGNRRPRLFRLPQDRAIVVNYGLPNDGAEVIAQRLAKHRIRRPLGVNLVKTNQGPDAAASSAERIVDDYVCSAQAVHRHASYLTLNLSCPNAAGGKDFFAQPGSIRQLLTALLPLEIACPLFLKVAPNPDPAEIERLLEECEPFAAVRGFLFNLPVGKAASLALTTPRQVWEKMPGAVAGQPVAALSNRCIAEMYQRMPRDRYVIIGGGGVFSAADAYEKMGLGASLIQIYTALVYEGPGVVGRINRGLLQLLAADGFSHVGQAVGSGCRATL</sequence>
<dbReference type="EC" id="1.3.5.2" evidence="8"/>
<dbReference type="eggNOG" id="COG0167">
    <property type="taxonomic scope" value="Bacteria"/>
</dbReference>
<dbReference type="STRING" id="314230.DSM3645_17220"/>
<comment type="caution">
    <text evidence="10">The sequence shown here is derived from an EMBL/GenBank/DDBJ whole genome shotgun (WGS) entry which is preliminary data.</text>
</comment>
<dbReference type="InterPro" id="IPR013785">
    <property type="entry name" value="Aldolase_TIM"/>
</dbReference>
<name>A3ZNL9_9BACT</name>
<keyword evidence="3" id="KW-0285">Flavoprotein</keyword>
<evidence type="ECO:0000313" key="11">
    <source>
        <dbReference type="Proteomes" id="UP000004358"/>
    </source>
</evidence>
<evidence type="ECO:0000256" key="7">
    <source>
        <dbReference type="ARBA" id="ARBA00023136"/>
    </source>
</evidence>
<comment type="pathway">
    <text evidence="2">Pyrimidine metabolism; UMP biosynthesis via de novo pathway.</text>
</comment>
<dbReference type="NCBIfam" id="NF003652">
    <property type="entry name" value="PRK05286.2-5"/>
    <property type="match status" value="1"/>
</dbReference>
<accession>A3ZNL9</accession>
<proteinExistence type="predicted"/>
<evidence type="ECO:0000256" key="2">
    <source>
        <dbReference type="ARBA" id="ARBA00004725"/>
    </source>
</evidence>
<keyword evidence="7" id="KW-0472">Membrane</keyword>
<dbReference type="InterPro" id="IPR005720">
    <property type="entry name" value="Dihydroorotate_DH_cat"/>
</dbReference>
<dbReference type="SUPFAM" id="SSF51395">
    <property type="entry name" value="FMN-linked oxidoreductases"/>
    <property type="match status" value="1"/>
</dbReference>
<keyword evidence="6 10" id="KW-0560">Oxidoreductase</keyword>
<dbReference type="AlphaFoldDB" id="A3ZNL9"/>